<dbReference type="Gene3D" id="3.40.50.300">
    <property type="entry name" value="P-loop containing nucleotide triphosphate hydrolases"/>
    <property type="match status" value="1"/>
</dbReference>
<dbReference type="GO" id="GO:0003887">
    <property type="term" value="F:DNA-directed DNA polymerase activity"/>
    <property type="evidence" value="ECO:0007669"/>
    <property type="project" value="InterPro"/>
</dbReference>
<evidence type="ECO:0008006" key="2">
    <source>
        <dbReference type="Google" id="ProtNLM"/>
    </source>
</evidence>
<dbReference type="SUPFAM" id="SSF52540">
    <property type="entry name" value="P-loop containing nucleoside triphosphate hydrolases"/>
    <property type="match status" value="1"/>
</dbReference>
<reference evidence="1" key="1">
    <citation type="submission" date="2018-05" db="EMBL/GenBank/DDBJ databases">
        <authorList>
            <person name="Lanie J.A."/>
            <person name="Ng W.-L."/>
            <person name="Kazmierczak K.M."/>
            <person name="Andrzejewski T.M."/>
            <person name="Davidsen T.M."/>
            <person name="Wayne K.J."/>
            <person name="Tettelin H."/>
            <person name="Glass J.I."/>
            <person name="Rusch D."/>
            <person name="Podicherti R."/>
            <person name="Tsui H.-C.T."/>
            <person name="Winkler M.E."/>
        </authorList>
    </citation>
    <scope>NUCLEOTIDE SEQUENCE</scope>
</reference>
<dbReference type="PANTHER" id="PTHR11669:SF8">
    <property type="entry name" value="DNA POLYMERASE III SUBUNIT DELTA"/>
    <property type="match status" value="1"/>
</dbReference>
<proteinExistence type="predicted"/>
<dbReference type="GO" id="GO:0008408">
    <property type="term" value="F:3'-5' exonuclease activity"/>
    <property type="evidence" value="ECO:0007669"/>
    <property type="project" value="InterPro"/>
</dbReference>
<dbReference type="InterPro" id="IPR004622">
    <property type="entry name" value="DNA_pol_HolB"/>
</dbReference>
<gene>
    <name evidence="1" type="ORF">METZ01_LOCUS177838</name>
</gene>
<name>A0A382CGI0_9ZZZZ</name>
<dbReference type="PANTHER" id="PTHR11669">
    <property type="entry name" value="REPLICATION FACTOR C / DNA POLYMERASE III GAMMA-TAU SUBUNIT"/>
    <property type="match status" value="1"/>
</dbReference>
<organism evidence="1">
    <name type="scientific">marine metagenome</name>
    <dbReference type="NCBI Taxonomy" id="408172"/>
    <lineage>
        <taxon>unclassified sequences</taxon>
        <taxon>metagenomes</taxon>
        <taxon>ecological metagenomes</taxon>
    </lineage>
</organism>
<dbReference type="InterPro" id="IPR027417">
    <property type="entry name" value="P-loop_NTPase"/>
</dbReference>
<dbReference type="NCBIfam" id="TIGR00678">
    <property type="entry name" value="holB"/>
    <property type="match status" value="1"/>
</dbReference>
<sequence>MSLEHIIGQEKAIRLIRMAIGHERIPHAWLFSGMAHIGKFKAAVALAQTLNCQEEGKDACGHCDYCRQIELEHFPDFRVIRPEGKNIRISQVRDALDWLHLHPDRAKFRVLIFDGADQFNRESANAFLKTLEEPPPDTLILLITLNPQNLLETIVSRCQHIRFRPLEKDKVFEILSRETELKEEQLELLTSFGAGGVRSDLALQVELMQNIQDSVIGSLMDLSAECMESILKKTAEWAKSKNEEWRLTLDVLENWFRDLAWIKHRLPEQNLLYAHKKKDLEQCSKRYQLEDVYQFSRDLAETRKNIELNANRTLALESLWIRLKHYAVT</sequence>
<accession>A0A382CGI0</accession>
<protein>
    <recommendedName>
        <fullName evidence="2">DNA-directed DNA polymerase</fullName>
    </recommendedName>
</protein>
<evidence type="ECO:0000313" key="1">
    <source>
        <dbReference type="EMBL" id="SVB24984.1"/>
    </source>
</evidence>
<dbReference type="InterPro" id="IPR050238">
    <property type="entry name" value="DNA_Rep/Repair_Clamp_Loader"/>
</dbReference>
<dbReference type="GO" id="GO:0006261">
    <property type="term" value="P:DNA-templated DNA replication"/>
    <property type="evidence" value="ECO:0007669"/>
    <property type="project" value="TreeGrafter"/>
</dbReference>
<dbReference type="AlphaFoldDB" id="A0A382CGI0"/>
<dbReference type="EMBL" id="UINC01034322">
    <property type="protein sequence ID" value="SVB24984.1"/>
    <property type="molecule type" value="Genomic_DNA"/>
</dbReference>
<dbReference type="Pfam" id="PF13177">
    <property type="entry name" value="DNA_pol3_delta2"/>
    <property type="match status" value="1"/>
</dbReference>